<dbReference type="STRING" id="1232681.ADIS_3559"/>
<dbReference type="Pfam" id="PF19576">
    <property type="entry name" value="Acyltransf_2"/>
    <property type="match status" value="1"/>
</dbReference>
<gene>
    <name evidence="2" type="ORF">ADIS_3559</name>
</gene>
<dbReference type="Proteomes" id="UP000013909">
    <property type="component" value="Unassembled WGS sequence"/>
</dbReference>
<dbReference type="EMBL" id="AQHR01000091">
    <property type="protein sequence ID" value="EON75971.1"/>
    <property type="molecule type" value="Genomic_DNA"/>
</dbReference>
<organism evidence="2 3">
    <name type="scientific">Lunatimonas lonarensis</name>
    <dbReference type="NCBI Taxonomy" id="1232681"/>
    <lineage>
        <taxon>Bacteria</taxon>
        <taxon>Pseudomonadati</taxon>
        <taxon>Bacteroidota</taxon>
        <taxon>Cytophagia</taxon>
        <taxon>Cytophagales</taxon>
        <taxon>Cyclobacteriaceae</taxon>
    </lineage>
</organism>
<dbReference type="SMART" id="SM00563">
    <property type="entry name" value="PlsC"/>
    <property type="match status" value="1"/>
</dbReference>
<dbReference type="GO" id="GO:0016746">
    <property type="term" value="F:acyltransferase activity"/>
    <property type="evidence" value="ECO:0007669"/>
    <property type="project" value="InterPro"/>
</dbReference>
<evidence type="ECO:0000259" key="1">
    <source>
        <dbReference type="SMART" id="SM00563"/>
    </source>
</evidence>
<evidence type="ECO:0000313" key="3">
    <source>
        <dbReference type="Proteomes" id="UP000013909"/>
    </source>
</evidence>
<protein>
    <submittedName>
        <fullName evidence="2">Hemolysin A</fullName>
    </submittedName>
</protein>
<feature type="domain" description="Phospholipid/glycerol acyltransferase" evidence="1">
    <location>
        <begin position="83"/>
        <end position="199"/>
    </location>
</feature>
<name>R7ZPC8_9BACT</name>
<keyword evidence="3" id="KW-1185">Reference proteome</keyword>
<reference evidence="2 3" key="1">
    <citation type="submission" date="2013-02" db="EMBL/GenBank/DDBJ databases">
        <title>A novel strain isolated from Lonar lake, Maharashtra, India.</title>
        <authorList>
            <person name="Singh A."/>
        </authorList>
    </citation>
    <scope>NUCLEOTIDE SEQUENCE [LARGE SCALE GENOMIC DNA]</scope>
    <source>
        <strain evidence="2 3">AK24</strain>
    </source>
</reference>
<dbReference type="SUPFAM" id="SSF69593">
    <property type="entry name" value="Glycerol-3-phosphate (1)-acyltransferase"/>
    <property type="match status" value="1"/>
</dbReference>
<accession>R7ZPC8</accession>
<sequence>MGENKKFIDIKKVIGEKNPALLKWMPGFVLSYIKRIVHENDINEVMAKHGHLQGLAFVDALVGEFGAEVAVFGTENIPLEKPVIFASNHPLGGLDGIVLMHALGKYRKDLKFLVNDILLNIPNFEGLFVPVNKHGGHGKQGLEVIENTYAADQAVLIFPAGLVSRKQDEGIKDLEWKKSFISKSKKYQRDVVPVYMDGRNSAFFYGLANFRKKIGVKANVEMFYLADEMFGQKNKKISVHIGKPISYQYFDNSKSDRYWAEVVKNKVYELAQDT</sequence>
<dbReference type="InterPro" id="IPR002123">
    <property type="entry name" value="Plipid/glycerol_acylTrfase"/>
</dbReference>
<proteinExistence type="predicted"/>
<dbReference type="RefSeq" id="WP_010855691.1">
    <property type="nucleotide sequence ID" value="NZ_AQHR01000091.1"/>
</dbReference>
<comment type="caution">
    <text evidence="2">The sequence shown here is derived from an EMBL/GenBank/DDBJ whole genome shotgun (WGS) entry which is preliminary data.</text>
</comment>
<dbReference type="PATRIC" id="fig|1288963.3.peg.3550"/>
<evidence type="ECO:0000313" key="2">
    <source>
        <dbReference type="EMBL" id="EON75971.1"/>
    </source>
</evidence>
<dbReference type="AlphaFoldDB" id="R7ZPC8"/>
<dbReference type="InterPro" id="IPR045746">
    <property type="entry name" value="ACT14924-like_Acyltransf_dom"/>
</dbReference>